<evidence type="ECO:0000259" key="6">
    <source>
        <dbReference type="Pfam" id="PF08281"/>
    </source>
</evidence>
<keyword evidence="4" id="KW-0804">Transcription</keyword>
<dbReference type="PANTHER" id="PTHR43133">
    <property type="entry name" value="RNA POLYMERASE ECF-TYPE SIGMA FACTO"/>
    <property type="match status" value="1"/>
</dbReference>
<dbReference type="CDD" id="cd06171">
    <property type="entry name" value="Sigma70_r4"/>
    <property type="match status" value="1"/>
</dbReference>
<keyword evidence="8" id="KW-1185">Reference proteome</keyword>
<dbReference type="Pfam" id="PF04542">
    <property type="entry name" value="Sigma70_r2"/>
    <property type="match status" value="1"/>
</dbReference>
<dbReference type="Gene3D" id="1.10.10.10">
    <property type="entry name" value="Winged helix-like DNA-binding domain superfamily/Winged helix DNA-binding domain"/>
    <property type="match status" value="1"/>
</dbReference>
<name>A0ABY8G0X0_9SPHN</name>
<evidence type="ECO:0000256" key="1">
    <source>
        <dbReference type="ARBA" id="ARBA00010641"/>
    </source>
</evidence>
<dbReference type="NCBIfam" id="TIGR02937">
    <property type="entry name" value="sigma70-ECF"/>
    <property type="match status" value="1"/>
</dbReference>
<organism evidence="7 8">
    <name type="scientific">Altererythrobacter arenosus</name>
    <dbReference type="NCBI Taxonomy" id="3032592"/>
    <lineage>
        <taxon>Bacteria</taxon>
        <taxon>Pseudomonadati</taxon>
        <taxon>Pseudomonadota</taxon>
        <taxon>Alphaproteobacteria</taxon>
        <taxon>Sphingomonadales</taxon>
        <taxon>Erythrobacteraceae</taxon>
        <taxon>Altererythrobacter</taxon>
    </lineage>
</organism>
<comment type="similarity">
    <text evidence="1">Belongs to the sigma-70 factor family. ECF subfamily.</text>
</comment>
<reference evidence="7 8" key="1">
    <citation type="submission" date="2023-03" db="EMBL/GenBank/DDBJ databases">
        <title>Altererythrobacter sp. CAU 1644 isolated from sand.</title>
        <authorList>
            <person name="Kim W."/>
        </authorList>
    </citation>
    <scope>NUCLEOTIDE SEQUENCE [LARGE SCALE GENOMIC DNA]</scope>
    <source>
        <strain evidence="7 8">CAU 1644</strain>
    </source>
</reference>
<dbReference type="InterPro" id="IPR013325">
    <property type="entry name" value="RNA_pol_sigma_r2"/>
</dbReference>
<dbReference type="EMBL" id="CP121106">
    <property type="protein sequence ID" value="WFL77944.1"/>
    <property type="molecule type" value="Genomic_DNA"/>
</dbReference>
<dbReference type="InterPro" id="IPR036388">
    <property type="entry name" value="WH-like_DNA-bd_sf"/>
</dbReference>
<evidence type="ECO:0000256" key="2">
    <source>
        <dbReference type="ARBA" id="ARBA00023015"/>
    </source>
</evidence>
<sequence>MTQKRPSLPGSGPLYDELLVLLVRNGDRAAAERLYKRWHPRLARTAWRYSGDAGLAEQLAQDCWVAVWQGIARLKDPAKFAPWVFGILQRKGADQIRLRQRERGTALEEVPSIAPRQEDALALREAFATLPPEQRLAAHLHFVEGLTLREIAEVQEVAEGTAKTRLFHARRKLKAALSDKIEGEEP</sequence>
<evidence type="ECO:0000313" key="7">
    <source>
        <dbReference type="EMBL" id="WFL77944.1"/>
    </source>
</evidence>
<dbReference type="InterPro" id="IPR007627">
    <property type="entry name" value="RNA_pol_sigma70_r2"/>
</dbReference>
<feature type="domain" description="RNA polymerase sigma factor 70 region 4 type 2" evidence="6">
    <location>
        <begin position="121"/>
        <end position="173"/>
    </location>
</feature>
<dbReference type="Proteomes" id="UP001215827">
    <property type="component" value="Chromosome"/>
</dbReference>
<evidence type="ECO:0000256" key="3">
    <source>
        <dbReference type="ARBA" id="ARBA00023082"/>
    </source>
</evidence>
<dbReference type="RefSeq" id="WP_278016635.1">
    <property type="nucleotide sequence ID" value="NZ_CP121106.1"/>
</dbReference>
<gene>
    <name evidence="7" type="ORF">P7228_02435</name>
</gene>
<evidence type="ECO:0000313" key="8">
    <source>
        <dbReference type="Proteomes" id="UP001215827"/>
    </source>
</evidence>
<keyword evidence="2" id="KW-0805">Transcription regulation</keyword>
<dbReference type="Pfam" id="PF08281">
    <property type="entry name" value="Sigma70_r4_2"/>
    <property type="match status" value="1"/>
</dbReference>
<dbReference type="PANTHER" id="PTHR43133:SF46">
    <property type="entry name" value="RNA POLYMERASE SIGMA-70 FACTOR ECF SUBFAMILY"/>
    <property type="match status" value="1"/>
</dbReference>
<dbReference type="SUPFAM" id="SSF88946">
    <property type="entry name" value="Sigma2 domain of RNA polymerase sigma factors"/>
    <property type="match status" value="1"/>
</dbReference>
<dbReference type="Gene3D" id="1.10.1740.10">
    <property type="match status" value="1"/>
</dbReference>
<evidence type="ECO:0000259" key="5">
    <source>
        <dbReference type="Pfam" id="PF04542"/>
    </source>
</evidence>
<proteinExistence type="inferred from homology"/>
<dbReference type="InterPro" id="IPR039425">
    <property type="entry name" value="RNA_pol_sigma-70-like"/>
</dbReference>
<accession>A0ABY8G0X0</accession>
<evidence type="ECO:0000256" key="4">
    <source>
        <dbReference type="ARBA" id="ARBA00023163"/>
    </source>
</evidence>
<dbReference type="InterPro" id="IPR013249">
    <property type="entry name" value="RNA_pol_sigma70_r4_t2"/>
</dbReference>
<feature type="domain" description="RNA polymerase sigma-70 region 2" evidence="5">
    <location>
        <begin position="34"/>
        <end position="101"/>
    </location>
</feature>
<dbReference type="SUPFAM" id="SSF88659">
    <property type="entry name" value="Sigma3 and sigma4 domains of RNA polymerase sigma factors"/>
    <property type="match status" value="1"/>
</dbReference>
<dbReference type="InterPro" id="IPR014284">
    <property type="entry name" value="RNA_pol_sigma-70_dom"/>
</dbReference>
<keyword evidence="3" id="KW-0731">Sigma factor</keyword>
<protein>
    <submittedName>
        <fullName evidence="7">RNA polymerase sigma factor</fullName>
    </submittedName>
</protein>
<dbReference type="InterPro" id="IPR013324">
    <property type="entry name" value="RNA_pol_sigma_r3/r4-like"/>
</dbReference>